<keyword evidence="2 11" id="KW-0245">EGF-like domain</keyword>
<evidence type="ECO:0000313" key="15">
    <source>
        <dbReference type="Proteomes" id="UP001501940"/>
    </source>
</evidence>
<dbReference type="Gene3D" id="2.10.25.10">
    <property type="entry name" value="Laminin"/>
    <property type="match status" value="3"/>
</dbReference>
<organism evidence="14 15">
    <name type="scientific">Amphiprion ocellaris</name>
    <name type="common">Clown anemonefish</name>
    <dbReference type="NCBI Taxonomy" id="80972"/>
    <lineage>
        <taxon>Eukaryota</taxon>
        <taxon>Metazoa</taxon>
        <taxon>Chordata</taxon>
        <taxon>Craniata</taxon>
        <taxon>Vertebrata</taxon>
        <taxon>Euteleostomi</taxon>
        <taxon>Actinopterygii</taxon>
        <taxon>Neopterygii</taxon>
        <taxon>Teleostei</taxon>
        <taxon>Neoteleostei</taxon>
        <taxon>Acanthomorphata</taxon>
        <taxon>Ovalentaria</taxon>
        <taxon>Pomacentridae</taxon>
        <taxon>Amphiprion</taxon>
    </lineage>
</organism>
<dbReference type="InterPro" id="IPR013032">
    <property type="entry name" value="EGF-like_CS"/>
</dbReference>
<feature type="domain" description="EGF-like" evidence="12">
    <location>
        <begin position="163"/>
        <end position="220"/>
    </location>
</feature>
<dbReference type="InterPro" id="IPR000152">
    <property type="entry name" value="EGF-type_Asp/Asn_hydroxyl_site"/>
</dbReference>
<feature type="disulfide bond" evidence="11">
    <location>
        <begin position="210"/>
        <end position="219"/>
    </location>
</feature>
<evidence type="ECO:0000256" key="10">
    <source>
        <dbReference type="PROSITE-ProRule" id="PRU00043"/>
    </source>
</evidence>
<evidence type="ECO:0000256" key="2">
    <source>
        <dbReference type="ARBA" id="ARBA00022536"/>
    </source>
</evidence>
<dbReference type="CDD" id="cd11304">
    <property type="entry name" value="Cadherin_repeat"/>
    <property type="match status" value="2"/>
</dbReference>
<accession>A0AAQ5ZHN2</accession>
<dbReference type="PROSITE" id="PS50026">
    <property type="entry name" value="EGF_3"/>
    <property type="match status" value="3"/>
</dbReference>
<proteinExistence type="predicted"/>
<dbReference type="PRINTS" id="PR00205">
    <property type="entry name" value="CADHERIN"/>
</dbReference>
<dbReference type="Pfam" id="PF00008">
    <property type="entry name" value="EGF"/>
    <property type="match status" value="1"/>
</dbReference>
<feature type="domain" description="EGF-like" evidence="12">
    <location>
        <begin position="260"/>
        <end position="300"/>
    </location>
</feature>
<dbReference type="InterPro" id="IPR039808">
    <property type="entry name" value="Cadherin"/>
</dbReference>
<dbReference type="Ensembl" id="ENSAOCT00000036692.1">
    <property type="protein sequence ID" value="ENSAOCP00000063906.1"/>
    <property type="gene ID" value="ENSAOCG00000032973.1"/>
</dbReference>
<name>A0AAQ5ZHN2_AMPOC</name>
<dbReference type="PANTHER" id="PTHR24027:SF438">
    <property type="entry name" value="CADHERIN 23"/>
    <property type="match status" value="1"/>
</dbReference>
<dbReference type="Proteomes" id="UP001501940">
    <property type="component" value="Chromosome 7"/>
</dbReference>
<reference evidence="14" key="2">
    <citation type="submission" date="2025-08" db="UniProtKB">
        <authorList>
            <consortium name="Ensembl"/>
        </authorList>
    </citation>
    <scope>IDENTIFICATION</scope>
</reference>
<dbReference type="SMART" id="SM00181">
    <property type="entry name" value="EGF"/>
    <property type="match status" value="3"/>
</dbReference>
<evidence type="ECO:0000313" key="14">
    <source>
        <dbReference type="Ensembl" id="ENSAOCP00000063906.1"/>
    </source>
</evidence>
<dbReference type="PROSITE" id="PS01186">
    <property type="entry name" value="EGF_2"/>
    <property type="match status" value="2"/>
</dbReference>
<dbReference type="InterPro" id="IPR001881">
    <property type="entry name" value="EGF-like_Ca-bd_dom"/>
</dbReference>
<keyword evidence="5 10" id="KW-0106">Calcium</keyword>
<dbReference type="FunFam" id="2.60.40.60:FF:000080">
    <property type="entry name" value="FAT atypical cadherin 1"/>
    <property type="match status" value="1"/>
</dbReference>
<comment type="subcellular location">
    <subcellularLocation>
        <location evidence="1">Membrane</location>
    </subcellularLocation>
</comment>
<dbReference type="PROSITE" id="PS50268">
    <property type="entry name" value="CADHERIN_2"/>
    <property type="match status" value="2"/>
</dbReference>
<dbReference type="GO" id="GO:0008013">
    <property type="term" value="F:beta-catenin binding"/>
    <property type="evidence" value="ECO:0007669"/>
    <property type="project" value="TreeGrafter"/>
</dbReference>
<dbReference type="InterPro" id="IPR015919">
    <property type="entry name" value="Cadherin-like_sf"/>
</dbReference>
<comment type="caution">
    <text evidence="11">Lacks conserved residue(s) required for the propagation of feature annotation.</text>
</comment>
<evidence type="ECO:0000256" key="7">
    <source>
        <dbReference type="ARBA" id="ARBA00023136"/>
    </source>
</evidence>
<dbReference type="InterPro" id="IPR000742">
    <property type="entry name" value="EGF"/>
</dbReference>
<dbReference type="InterPro" id="IPR002126">
    <property type="entry name" value="Cadherin-like_dom"/>
</dbReference>
<keyword evidence="7" id="KW-0472">Membrane</keyword>
<evidence type="ECO:0000259" key="12">
    <source>
        <dbReference type="PROSITE" id="PS50026"/>
    </source>
</evidence>
<dbReference type="GO" id="GO:0005509">
    <property type="term" value="F:calcium ion binding"/>
    <property type="evidence" value="ECO:0007669"/>
    <property type="project" value="UniProtKB-UniRule"/>
</dbReference>
<evidence type="ECO:0000256" key="11">
    <source>
        <dbReference type="PROSITE-ProRule" id="PRU00076"/>
    </source>
</evidence>
<dbReference type="PROSITE" id="PS00010">
    <property type="entry name" value="ASX_HYDROXYL"/>
    <property type="match status" value="1"/>
</dbReference>
<evidence type="ECO:0000256" key="5">
    <source>
        <dbReference type="ARBA" id="ARBA00022837"/>
    </source>
</evidence>
<evidence type="ECO:0000256" key="1">
    <source>
        <dbReference type="ARBA" id="ARBA00004370"/>
    </source>
</evidence>
<dbReference type="GO" id="GO:0045296">
    <property type="term" value="F:cadherin binding"/>
    <property type="evidence" value="ECO:0007669"/>
    <property type="project" value="TreeGrafter"/>
</dbReference>
<keyword evidence="9" id="KW-0325">Glycoprotein</keyword>
<dbReference type="PROSITE" id="PS00022">
    <property type="entry name" value="EGF_1"/>
    <property type="match status" value="2"/>
</dbReference>
<dbReference type="SMART" id="SM00112">
    <property type="entry name" value="CA"/>
    <property type="match status" value="1"/>
</dbReference>
<feature type="domain" description="EGF-like" evidence="12">
    <location>
        <begin position="222"/>
        <end position="258"/>
    </location>
</feature>
<dbReference type="Pfam" id="PF00028">
    <property type="entry name" value="Cadherin"/>
    <property type="match status" value="1"/>
</dbReference>
<dbReference type="Pfam" id="PF12661">
    <property type="entry name" value="hEGF"/>
    <property type="match status" value="1"/>
</dbReference>
<keyword evidence="3" id="KW-0812">Transmembrane</keyword>
<reference evidence="14 15" key="1">
    <citation type="submission" date="2022-01" db="EMBL/GenBank/DDBJ databases">
        <title>A chromosome-scale genome assembly of the false clownfish, Amphiprion ocellaris.</title>
        <authorList>
            <person name="Ryu T."/>
        </authorList>
    </citation>
    <scope>NUCLEOTIDE SEQUENCE [LARGE SCALE GENOMIC DNA]</scope>
</reference>
<keyword evidence="6" id="KW-1133">Transmembrane helix</keyword>
<dbReference type="InterPro" id="IPR018097">
    <property type="entry name" value="EGF_Ca-bd_CS"/>
</dbReference>
<evidence type="ECO:0000256" key="3">
    <source>
        <dbReference type="ARBA" id="ARBA00022692"/>
    </source>
</evidence>
<dbReference type="CDD" id="cd00054">
    <property type="entry name" value="EGF_CA"/>
    <property type="match status" value="2"/>
</dbReference>
<dbReference type="AlphaFoldDB" id="A0AAQ5ZHN2"/>
<protein>
    <submittedName>
        <fullName evidence="14">Uncharacterized protein</fullName>
    </submittedName>
</protein>
<evidence type="ECO:0000256" key="4">
    <source>
        <dbReference type="ARBA" id="ARBA00022737"/>
    </source>
</evidence>
<feature type="domain" description="Cadherin" evidence="13">
    <location>
        <begin position="3"/>
        <end position="61"/>
    </location>
</feature>
<reference evidence="14" key="3">
    <citation type="submission" date="2025-09" db="UniProtKB">
        <authorList>
            <consortium name="Ensembl"/>
        </authorList>
    </citation>
    <scope>IDENTIFICATION</scope>
</reference>
<dbReference type="PANTHER" id="PTHR24027">
    <property type="entry name" value="CADHERIN-23"/>
    <property type="match status" value="1"/>
</dbReference>
<dbReference type="SMART" id="SM00179">
    <property type="entry name" value="EGF_CA"/>
    <property type="match status" value="2"/>
</dbReference>
<dbReference type="SUPFAM" id="SSF49313">
    <property type="entry name" value="Cadherin-like"/>
    <property type="match status" value="2"/>
</dbReference>
<dbReference type="GO" id="GO:0016477">
    <property type="term" value="P:cell migration"/>
    <property type="evidence" value="ECO:0007669"/>
    <property type="project" value="TreeGrafter"/>
</dbReference>
<dbReference type="PROSITE" id="PS01187">
    <property type="entry name" value="EGF_CA"/>
    <property type="match status" value="1"/>
</dbReference>
<keyword evidence="15" id="KW-1185">Reference proteome</keyword>
<evidence type="ECO:0000256" key="6">
    <source>
        <dbReference type="ARBA" id="ARBA00022989"/>
    </source>
</evidence>
<dbReference type="Gene3D" id="2.60.40.60">
    <property type="entry name" value="Cadherins"/>
    <property type="match status" value="2"/>
</dbReference>
<evidence type="ECO:0000256" key="8">
    <source>
        <dbReference type="ARBA" id="ARBA00023157"/>
    </source>
</evidence>
<dbReference type="GO" id="GO:0007156">
    <property type="term" value="P:homophilic cell adhesion via plasma membrane adhesion molecules"/>
    <property type="evidence" value="ECO:0007669"/>
    <property type="project" value="InterPro"/>
</dbReference>
<dbReference type="SUPFAM" id="SSF57196">
    <property type="entry name" value="EGF/Laminin"/>
    <property type="match status" value="2"/>
</dbReference>
<sequence>MGFEIDKLSGEIYTTNSLRKQGNSHVALKVLAKNHGVITGMDVDETLVYVSVTDTNDPPVFTPTSYIANITEDSPAGTSVVTVSALDQDSILDWNRFFFSIENGNTNFSFAIDPSSGLISVNSPLDRELWPVYNLTVTATDNGSPPATGTTTVISNVTISHITSDPCLTSPCQNRATCSKNIFISQEVSALESVAVIFVSPQKEIFNCTCPVGFTGLLCEGDINECELNPCENRGTCVNTEGSFYCHCQSGFSGSVCSADGDECMKVKCQNGATCTPSLDGYHCDCKLFLNLSMALKSCLSWSFLHWIAGLI</sequence>
<keyword evidence="8 11" id="KW-1015">Disulfide bond</keyword>
<evidence type="ECO:0000259" key="13">
    <source>
        <dbReference type="PROSITE" id="PS50268"/>
    </source>
</evidence>
<feature type="domain" description="Cadherin" evidence="13">
    <location>
        <begin position="62"/>
        <end position="168"/>
    </location>
</feature>
<keyword evidence="4" id="KW-0677">Repeat</keyword>
<feature type="disulfide bond" evidence="11">
    <location>
        <begin position="248"/>
        <end position="257"/>
    </location>
</feature>
<evidence type="ECO:0000256" key="9">
    <source>
        <dbReference type="ARBA" id="ARBA00023180"/>
    </source>
</evidence>
<dbReference type="GeneTree" id="ENSGT00940000155719"/>
<dbReference type="GO" id="GO:0016342">
    <property type="term" value="C:catenin complex"/>
    <property type="evidence" value="ECO:0007669"/>
    <property type="project" value="TreeGrafter"/>
</dbReference>
<dbReference type="FunFam" id="2.10.25.10:FF:000125">
    <property type="entry name" value="Neurogenic locus notch protein-like"/>
    <property type="match status" value="1"/>
</dbReference>